<dbReference type="InterPro" id="IPR001680">
    <property type="entry name" value="WD40_rpt"/>
</dbReference>
<dbReference type="Gene3D" id="2.130.10.10">
    <property type="entry name" value="YVTN repeat-like/Quinoprotein amine dehydrogenase"/>
    <property type="match status" value="1"/>
</dbReference>
<reference evidence="11" key="1">
    <citation type="submission" date="2020-04" db="EMBL/GenBank/DDBJ databases">
        <authorList>
            <person name="Alioto T."/>
            <person name="Alioto T."/>
            <person name="Gomez Garrido J."/>
        </authorList>
    </citation>
    <scope>NUCLEOTIDE SEQUENCE</scope>
    <source>
        <strain evidence="11">A484AB</strain>
    </source>
</reference>
<evidence type="ECO:0000313" key="11">
    <source>
        <dbReference type="EMBL" id="CAB4013271.1"/>
    </source>
</evidence>
<evidence type="ECO:0000256" key="9">
    <source>
        <dbReference type="ARBA" id="ARBA00041789"/>
    </source>
</evidence>
<evidence type="ECO:0000256" key="7">
    <source>
        <dbReference type="ARBA" id="ARBA00023212"/>
    </source>
</evidence>
<comment type="caution">
    <text evidence="11">The sequence shown here is derived from an EMBL/GenBank/DDBJ whole genome shotgun (WGS) entry which is preliminary data.</text>
</comment>
<dbReference type="InterPro" id="IPR017383">
    <property type="entry name" value="ARPC1"/>
</dbReference>
<dbReference type="PANTHER" id="PTHR10709:SF2">
    <property type="entry name" value="ACTIN-RELATED PROTEIN 2_3 COMPLEX SUBUNIT"/>
    <property type="match status" value="1"/>
</dbReference>
<evidence type="ECO:0000256" key="8">
    <source>
        <dbReference type="ARBA" id="ARBA00041244"/>
    </source>
</evidence>
<dbReference type="GO" id="GO:0034314">
    <property type="term" value="P:Arp2/3 complex-mediated actin nucleation"/>
    <property type="evidence" value="ECO:0007669"/>
    <property type="project" value="InterPro"/>
</dbReference>
<keyword evidence="5" id="KW-0677">Repeat</keyword>
<keyword evidence="3" id="KW-0963">Cytoplasm</keyword>
<name>A0A7D9ELF9_PARCT</name>
<dbReference type="AlphaFoldDB" id="A0A7D9ELF9"/>
<dbReference type="InterPro" id="IPR036322">
    <property type="entry name" value="WD40_repeat_dom_sf"/>
</dbReference>
<dbReference type="Proteomes" id="UP001152795">
    <property type="component" value="Unassembled WGS sequence"/>
</dbReference>
<dbReference type="OrthoDB" id="406844at2759"/>
<dbReference type="SUPFAM" id="SSF50978">
    <property type="entry name" value="WD40 repeat-like"/>
    <property type="match status" value="1"/>
</dbReference>
<evidence type="ECO:0000256" key="3">
    <source>
        <dbReference type="ARBA" id="ARBA00022490"/>
    </source>
</evidence>
<feature type="compositionally biased region" description="Polar residues" evidence="10">
    <location>
        <begin position="159"/>
        <end position="178"/>
    </location>
</feature>
<evidence type="ECO:0000313" key="12">
    <source>
        <dbReference type="Proteomes" id="UP001152795"/>
    </source>
</evidence>
<dbReference type="EMBL" id="CACRXK020007821">
    <property type="protein sequence ID" value="CAB4013271.1"/>
    <property type="molecule type" value="Genomic_DNA"/>
</dbReference>
<sequence>MVLVWKVIHISFFRVFSGHIKEVDGKPPKETQWGEKPSFGTCLAEFSNGRGGWVHDVSFSAAGDKLAWVGHDSSISVVAAANQAQIYTIKGEFLPLITCTWITSNSVVAAGHDYVPFLFSVDDAGQLTFNQKLDVAKKKESETMSAMAKFRTMDKEASTGDSGKGVNTTHQNSITQISIHTGDKRSTSKFASAGVDGRFVIWDVKVRLSNLYM</sequence>
<evidence type="ECO:0000256" key="6">
    <source>
        <dbReference type="ARBA" id="ARBA00023203"/>
    </source>
</evidence>
<evidence type="ECO:0000256" key="1">
    <source>
        <dbReference type="ARBA" id="ARBA00004245"/>
    </source>
</evidence>
<gene>
    <name evidence="11" type="ORF">PACLA_8A007186</name>
</gene>
<keyword evidence="7" id="KW-0206">Cytoskeleton</keyword>
<keyword evidence="4" id="KW-0853">WD repeat</keyword>
<evidence type="ECO:0000256" key="10">
    <source>
        <dbReference type="SAM" id="MobiDB-lite"/>
    </source>
</evidence>
<comment type="subcellular location">
    <subcellularLocation>
        <location evidence="1">Cytoplasm</location>
        <location evidence="1">Cytoskeleton</location>
    </subcellularLocation>
</comment>
<feature type="region of interest" description="Disordered" evidence="10">
    <location>
        <begin position="153"/>
        <end position="178"/>
    </location>
</feature>
<proteinExistence type="inferred from homology"/>
<dbReference type="GO" id="GO:0051015">
    <property type="term" value="F:actin filament binding"/>
    <property type="evidence" value="ECO:0007669"/>
    <property type="project" value="TreeGrafter"/>
</dbReference>
<keyword evidence="6" id="KW-0009">Actin-binding</keyword>
<dbReference type="PANTHER" id="PTHR10709">
    <property type="entry name" value="ACTIN-RELATED PROTEIN 2/3 COMPLEX SUBUNIT 1"/>
    <property type="match status" value="1"/>
</dbReference>
<evidence type="ECO:0000256" key="2">
    <source>
        <dbReference type="ARBA" id="ARBA00006260"/>
    </source>
</evidence>
<keyword evidence="12" id="KW-1185">Reference proteome</keyword>
<dbReference type="SMART" id="SM00320">
    <property type="entry name" value="WD40"/>
    <property type="match status" value="2"/>
</dbReference>
<evidence type="ECO:0000256" key="4">
    <source>
        <dbReference type="ARBA" id="ARBA00022574"/>
    </source>
</evidence>
<evidence type="ECO:0000256" key="5">
    <source>
        <dbReference type="ARBA" id="ARBA00022737"/>
    </source>
</evidence>
<dbReference type="InterPro" id="IPR015943">
    <property type="entry name" value="WD40/YVTN_repeat-like_dom_sf"/>
</dbReference>
<organism evidence="11 12">
    <name type="scientific">Paramuricea clavata</name>
    <name type="common">Red gorgonian</name>
    <name type="synonym">Violescent sea-whip</name>
    <dbReference type="NCBI Taxonomy" id="317549"/>
    <lineage>
        <taxon>Eukaryota</taxon>
        <taxon>Metazoa</taxon>
        <taxon>Cnidaria</taxon>
        <taxon>Anthozoa</taxon>
        <taxon>Octocorallia</taxon>
        <taxon>Malacalcyonacea</taxon>
        <taxon>Plexauridae</taxon>
        <taxon>Paramuricea</taxon>
    </lineage>
</organism>
<protein>
    <recommendedName>
        <fullName evidence="8">Arp2/3 complex 41 kDa subunit</fullName>
    </recommendedName>
    <alternativeName>
        <fullName evidence="9">p41-ARC</fullName>
    </alternativeName>
</protein>
<accession>A0A7D9ELF9</accession>
<dbReference type="GO" id="GO:0005885">
    <property type="term" value="C:Arp2/3 protein complex"/>
    <property type="evidence" value="ECO:0007669"/>
    <property type="project" value="InterPro"/>
</dbReference>
<comment type="similarity">
    <text evidence="2">Belongs to the WD repeat ARPC1 family.</text>
</comment>